<keyword evidence="1" id="KW-0472">Membrane</keyword>
<keyword evidence="3" id="KW-1185">Reference proteome</keyword>
<feature type="transmembrane region" description="Helical" evidence="1">
    <location>
        <begin position="380"/>
        <end position="403"/>
    </location>
</feature>
<comment type="caution">
    <text evidence="2">The sequence shown here is derived from an EMBL/GenBank/DDBJ whole genome shotgun (WGS) entry which is preliminary data.</text>
</comment>
<evidence type="ECO:0000256" key="1">
    <source>
        <dbReference type="SAM" id="Phobius"/>
    </source>
</evidence>
<reference evidence="2" key="1">
    <citation type="journal article" date="2023" name="Mol. Phylogenet. Evol.">
        <title>Genome-scale phylogeny and comparative genomics of the fungal order Sordariales.</title>
        <authorList>
            <person name="Hensen N."/>
            <person name="Bonometti L."/>
            <person name="Westerberg I."/>
            <person name="Brannstrom I.O."/>
            <person name="Guillou S."/>
            <person name="Cros-Aarteil S."/>
            <person name="Calhoun S."/>
            <person name="Haridas S."/>
            <person name="Kuo A."/>
            <person name="Mondo S."/>
            <person name="Pangilinan J."/>
            <person name="Riley R."/>
            <person name="LaButti K."/>
            <person name="Andreopoulos B."/>
            <person name="Lipzen A."/>
            <person name="Chen C."/>
            <person name="Yan M."/>
            <person name="Daum C."/>
            <person name="Ng V."/>
            <person name="Clum A."/>
            <person name="Steindorff A."/>
            <person name="Ohm R.A."/>
            <person name="Martin F."/>
            <person name="Silar P."/>
            <person name="Natvig D.O."/>
            <person name="Lalanne C."/>
            <person name="Gautier V."/>
            <person name="Ament-Velasquez S.L."/>
            <person name="Kruys A."/>
            <person name="Hutchinson M.I."/>
            <person name="Powell A.J."/>
            <person name="Barry K."/>
            <person name="Miller A.N."/>
            <person name="Grigoriev I.V."/>
            <person name="Debuchy R."/>
            <person name="Gladieux P."/>
            <person name="Hiltunen Thoren M."/>
            <person name="Johannesson H."/>
        </authorList>
    </citation>
    <scope>NUCLEOTIDE SEQUENCE</scope>
    <source>
        <strain evidence="2">CBS 123565</strain>
    </source>
</reference>
<reference evidence="2" key="2">
    <citation type="submission" date="2023-05" db="EMBL/GenBank/DDBJ databases">
        <authorList>
            <consortium name="Lawrence Berkeley National Laboratory"/>
            <person name="Steindorff A."/>
            <person name="Hensen N."/>
            <person name="Bonometti L."/>
            <person name="Westerberg I."/>
            <person name="Brannstrom I.O."/>
            <person name="Guillou S."/>
            <person name="Cros-Aarteil S."/>
            <person name="Calhoun S."/>
            <person name="Haridas S."/>
            <person name="Kuo A."/>
            <person name="Mondo S."/>
            <person name="Pangilinan J."/>
            <person name="Riley R."/>
            <person name="Labutti K."/>
            <person name="Andreopoulos B."/>
            <person name="Lipzen A."/>
            <person name="Chen C."/>
            <person name="Yanf M."/>
            <person name="Daum C."/>
            <person name="Ng V."/>
            <person name="Clum A."/>
            <person name="Ohm R."/>
            <person name="Martin F."/>
            <person name="Silar P."/>
            <person name="Natvig D."/>
            <person name="Lalanne C."/>
            <person name="Gautier V."/>
            <person name="Ament-Velasquez S.L."/>
            <person name="Kruys A."/>
            <person name="Hutchinson M.I."/>
            <person name="Powell A.J."/>
            <person name="Barry K."/>
            <person name="Miller A.N."/>
            <person name="Grigoriev I.V."/>
            <person name="Debuchy R."/>
            <person name="Gladieux P."/>
            <person name="Thoren M.H."/>
            <person name="Johannesson H."/>
        </authorList>
    </citation>
    <scope>NUCLEOTIDE SEQUENCE</scope>
    <source>
        <strain evidence="2">CBS 123565</strain>
    </source>
</reference>
<proteinExistence type="predicted"/>
<organism evidence="2 3">
    <name type="scientific">Trichocladium antarcticum</name>
    <dbReference type="NCBI Taxonomy" id="1450529"/>
    <lineage>
        <taxon>Eukaryota</taxon>
        <taxon>Fungi</taxon>
        <taxon>Dikarya</taxon>
        <taxon>Ascomycota</taxon>
        <taxon>Pezizomycotina</taxon>
        <taxon>Sordariomycetes</taxon>
        <taxon>Sordariomycetidae</taxon>
        <taxon>Sordariales</taxon>
        <taxon>Chaetomiaceae</taxon>
        <taxon>Trichocladium</taxon>
    </lineage>
</organism>
<evidence type="ECO:0000313" key="3">
    <source>
        <dbReference type="Proteomes" id="UP001304895"/>
    </source>
</evidence>
<evidence type="ECO:0000313" key="2">
    <source>
        <dbReference type="EMBL" id="KAK4137330.1"/>
    </source>
</evidence>
<dbReference type="EMBL" id="MU853402">
    <property type="protein sequence ID" value="KAK4137330.1"/>
    <property type="molecule type" value="Genomic_DNA"/>
</dbReference>
<dbReference type="Proteomes" id="UP001304895">
    <property type="component" value="Unassembled WGS sequence"/>
</dbReference>
<accession>A0AAN6ZFL1</accession>
<protein>
    <submittedName>
        <fullName evidence="2">Uncharacterized protein</fullName>
    </submittedName>
</protein>
<keyword evidence="1" id="KW-0812">Transmembrane</keyword>
<name>A0AAN6ZFL1_9PEZI</name>
<feature type="transmembrane region" description="Helical" evidence="1">
    <location>
        <begin position="460"/>
        <end position="481"/>
    </location>
</feature>
<gene>
    <name evidence="2" type="ORF">BT67DRAFT_103663</name>
</gene>
<sequence>MDDYMFRSHVTNCICVQEATSYLEILNYSDPPHNTIEEHRFRFDELPDEFGNYLHRRGAFAPPKLPPGVRLVSGVRLILQQNAKHRETFSPNHISLAHPAYEEMVRAMHLPFRAVEGSSVVGPFFWCAFDQDDDDPHFQIIFRKSDVRKKGYTRGWELMLSHSFRTGITTGYAKGTPSSDMMESIKHLKACADQALHPLLLPVIILSHDLSGKTDQKQREAREWLRLLEHAISMRSEVLEEESRYIKESMVDLDQINRDLVECHSQVLWKRPQAYQEIINGIHAALDKFWAKAQDDPAYGGPGGPVDRFQRSMLARLDFYRAKLKGIENYAHVTLKRLTIQRAALYNIIAQKESKLGLQMAGEQRRLAHAAKRDSTSMKILSLLGAIFLPATYLCSVFSMAFFDFIPDTGDGPAPAASSSTPTTTSLTATTTTTTTTAATNTTTTSTAAAGAWSSVSPILWIYFVITIPITLAIVLLWRWWDRRREVQYAAEDADIEAGIERMEAQIMATMRKRTLSKVRTWEGGGGWDGKR</sequence>
<dbReference type="Gene3D" id="1.20.58.340">
    <property type="entry name" value="Magnesium transport protein CorA, transmembrane region"/>
    <property type="match status" value="1"/>
</dbReference>
<keyword evidence="1" id="KW-1133">Transmembrane helix</keyword>
<dbReference type="AlphaFoldDB" id="A0AAN6ZFL1"/>